<reference evidence="1 3" key="1">
    <citation type="journal article" date="2011" name="Nature">
        <title>The Medicago genome provides insight into the evolution of rhizobial symbioses.</title>
        <authorList>
            <person name="Young N.D."/>
            <person name="Debelle F."/>
            <person name="Oldroyd G.E."/>
            <person name="Geurts R."/>
            <person name="Cannon S.B."/>
            <person name="Udvardi M.K."/>
            <person name="Benedito V.A."/>
            <person name="Mayer K.F."/>
            <person name="Gouzy J."/>
            <person name="Schoof H."/>
            <person name="Van de Peer Y."/>
            <person name="Proost S."/>
            <person name="Cook D.R."/>
            <person name="Meyers B.C."/>
            <person name="Spannagl M."/>
            <person name="Cheung F."/>
            <person name="De Mita S."/>
            <person name="Krishnakumar V."/>
            <person name="Gundlach H."/>
            <person name="Zhou S."/>
            <person name="Mudge J."/>
            <person name="Bharti A.K."/>
            <person name="Murray J.D."/>
            <person name="Naoumkina M.A."/>
            <person name="Rosen B."/>
            <person name="Silverstein K.A."/>
            <person name="Tang H."/>
            <person name="Rombauts S."/>
            <person name="Zhao P.X."/>
            <person name="Zhou P."/>
            <person name="Barbe V."/>
            <person name="Bardou P."/>
            <person name="Bechner M."/>
            <person name="Bellec A."/>
            <person name="Berger A."/>
            <person name="Berges H."/>
            <person name="Bidwell S."/>
            <person name="Bisseling T."/>
            <person name="Choisne N."/>
            <person name="Couloux A."/>
            <person name="Denny R."/>
            <person name="Deshpande S."/>
            <person name="Dai X."/>
            <person name="Doyle J.J."/>
            <person name="Dudez A.M."/>
            <person name="Farmer A.D."/>
            <person name="Fouteau S."/>
            <person name="Franken C."/>
            <person name="Gibelin C."/>
            <person name="Gish J."/>
            <person name="Goldstein S."/>
            <person name="Gonzalez A.J."/>
            <person name="Green P.J."/>
            <person name="Hallab A."/>
            <person name="Hartog M."/>
            <person name="Hua A."/>
            <person name="Humphray S.J."/>
            <person name="Jeong D.H."/>
            <person name="Jing Y."/>
            <person name="Jocker A."/>
            <person name="Kenton S.M."/>
            <person name="Kim D.J."/>
            <person name="Klee K."/>
            <person name="Lai H."/>
            <person name="Lang C."/>
            <person name="Lin S."/>
            <person name="Macmil S.L."/>
            <person name="Magdelenat G."/>
            <person name="Matthews L."/>
            <person name="McCorrison J."/>
            <person name="Monaghan E.L."/>
            <person name="Mun J.H."/>
            <person name="Najar F.Z."/>
            <person name="Nicholson C."/>
            <person name="Noirot C."/>
            <person name="O'Bleness M."/>
            <person name="Paule C.R."/>
            <person name="Poulain J."/>
            <person name="Prion F."/>
            <person name="Qin B."/>
            <person name="Qu C."/>
            <person name="Retzel E.F."/>
            <person name="Riddle C."/>
            <person name="Sallet E."/>
            <person name="Samain S."/>
            <person name="Samson N."/>
            <person name="Sanders I."/>
            <person name="Saurat O."/>
            <person name="Scarpelli C."/>
            <person name="Schiex T."/>
            <person name="Segurens B."/>
            <person name="Severin A.J."/>
            <person name="Sherrier D.J."/>
            <person name="Shi R."/>
            <person name="Sims S."/>
            <person name="Singer S.R."/>
            <person name="Sinharoy S."/>
            <person name="Sterck L."/>
            <person name="Viollet A."/>
            <person name="Wang B.B."/>
            <person name="Wang K."/>
            <person name="Wang M."/>
            <person name="Wang X."/>
            <person name="Warfsmann J."/>
            <person name="Weissenbach J."/>
            <person name="White D.D."/>
            <person name="White J.D."/>
            <person name="Wiley G.B."/>
            <person name="Wincker P."/>
            <person name="Xing Y."/>
            <person name="Yang L."/>
            <person name="Yao Z."/>
            <person name="Ying F."/>
            <person name="Zhai J."/>
            <person name="Zhou L."/>
            <person name="Zuber A."/>
            <person name="Denarie J."/>
            <person name="Dixon R.A."/>
            <person name="May G.D."/>
            <person name="Schwartz D.C."/>
            <person name="Rogers J."/>
            <person name="Quetier F."/>
            <person name="Town C.D."/>
            <person name="Roe B.A."/>
        </authorList>
    </citation>
    <scope>NUCLEOTIDE SEQUENCE [LARGE SCALE GENOMIC DNA]</scope>
    <source>
        <strain evidence="1">A17</strain>
        <strain evidence="2 3">cv. Jemalong A17</strain>
    </source>
</reference>
<gene>
    <name evidence="1" type="ordered locus">MTR_1g057230</name>
</gene>
<evidence type="ECO:0000313" key="2">
    <source>
        <dbReference type="EnsemblPlants" id="KEH41901"/>
    </source>
</evidence>
<organism evidence="1 3">
    <name type="scientific">Medicago truncatula</name>
    <name type="common">Barrel medic</name>
    <name type="synonym">Medicago tribuloides</name>
    <dbReference type="NCBI Taxonomy" id="3880"/>
    <lineage>
        <taxon>Eukaryota</taxon>
        <taxon>Viridiplantae</taxon>
        <taxon>Streptophyta</taxon>
        <taxon>Embryophyta</taxon>
        <taxon>Tracheophyta</taxon>
        <taxon>Spermatophyta</taxon>
        <taxon>Magnoliopsida</taxon>
        <taxon>eudicotyledons</taxon>
        <taxon>Gunneridae</taxon>
        <taxon>Pentapetalae</taxon>
        <taxon>rosids</taxon>
        <taxon>fabids</taxon>
        <taxon>Fabales</taxon>
        <taxon>Fabaceae</taxon>
        <taxon>Papilionoideae</taxon>
        <taxon>50 kb inversion clade</taxon>
        <taxon>NPAAA clade</taxon>
        <taxon>Hologalegina</taxon>
        <taxon>IRL clade</taxon>
        <taxon>Trifolieae</taxon>
        <taxon>Medicago</taxon>
    </lineage>
</organism>
<keyword evidence="3" id="KW-1185">Reference proteome</keyword>
<accession>A0A072VJY9</accession>
<dbReference type="AlphaFoldDB" id="A0A072VJY9"/>
<dbReference type="EMBL" id="CM001217">
    <property type="protein sequence ID" value="KEH41901.1"/>
    <property type="molecule type" value="Genomic_DNA"/>
</dbReference>
<dbReference type="Proteomes" id="UP000002051">
    <property type="component" value="Unassembled WGS sequence"/>
</dbReference>
<reference evidence="1 3" key="2">
    <citation type="journal article" date="2014" name="BMC Genomics">
        <title>An improved genome release (version Mt4.0) for the model legume Medicago truncatula.</title>
        <authorList>
            <person name="Tang H."/>
            <person name="Krishnakumar V."/>
            <person name="Bidwell S."/>
            <person name="Rosen B."/>
            <person name="Chan A."/>
            <person name="Zhou S."/>
            <person name="Gentzbittel L."/>
            <person name="Childs K.L."/>
            <person name="Yandell M."/>
            <person name="Gundlach H."/>
            <person name="Mayer K.F."/>
            <person name="Schwartz D.C."/>
            <person name="Town C.D."/>
        </authorList>
    </citation>
    <scope>GENOME REANNOTATION</scope>
    <source>
        <strain evidence="1">A17</strain>
        <strain evidence="2 3">cv. Jemalong A17</strain>
    </source>
</reference>
<dbReference type="EnsemblPlants" id="KEH41901">
    <property type="protein sequence ID" value="KEH41901"/>
    <property type="gene ID" value="MTR_1g057230"/>
</dbReference>
<dbReference type="HOGENOM" id="CLU_2362845_0_0_1"/>
<name>A0A072VJY9_MEDTR</name>
<evidence type="ECO:0000313" key="1">
    <source>
        <dbReference type="EMBL" id="KEH41901.1"/>
    </source>
</evidence>
<proteinExistence type="predicted"/>
<protein>
    <submittedName>
        <fullName evidence="1 2">Uncharacterized protein</fullName>
    </submittedName>
</protein>
<sequence>MTMTTAPAANVSAAVAASAAYLSSADANIKKDGVYGIVVKVLLKVSLKFGLLKTWKGKPIVRCDLKVPMKPRNGTLIGNEFQVTYCDWDKKWWLFR</sequence>
<reference evidence="2" key="3">
    <citation type="submission" date="2015-04" db="UniProtKB">
        <authorList>
            <consortium name="EnsemblPlants"/>
        </authorList>
    </citation>
    <scope>IDENTIFICATION</scope>
    <source>
        <strain evidence="2">cv. Jemalong A17</strain>
    </source>
</reference>
<evidence type="ECO:0000313" key="3">
    <source>
        <dbReference type="Proteomes" id="UP000002051"/>
    </source>
</evidence>